<feature type="non-terminal residue" evidence="1">
    <location>
        <position position="236"/>
    </location>
</feature>
<accession>A0A382P708</accession>
<proteinExistence type="predicted"/>
<protein>
    <submittedName>
        <fullName evidence="1">Uncharacterized protein</fullName>
    </submittedName>
</protein>
<gene>
    <name evidence="1" type="ORF">METZ01_LOCUS321474</name>
</gene>
<name>A0A382P708_9ZZZZ</name>
<dbReference type="EMBL" id="UINC01105017">
    <property type="protein sequence ID" value="SVC68620.1"/>
    <property type="molecule type" value="Genomic_DNA"/>
</dbReference>
<evidence type="ECO:0000313" key="1">
    <source>
        <dbReference type="EMBL" id="SVC68620.1"/>
    </source>
</evidence>
<organism evidence="1">
    <name type="scientific">marine metagenome</name>
    <dbReference type="NCBI Taxonomy" id="408172"/>
    <lineage>
        <taxon>unclassified sequences</taxon>
        <taxon>metagenomes</taxon>
        <taxon>ecological metagenomes</taxon>
    </lineage>
</organism>
<reference evidence="1" key="1">
    <citation type="submission" date="2018-05" db="EMBL/GenBank/DDBJ databases">
        <authorList>
            <person name="Lanie J.A."/>
            <person name="Ng W.-L."/>
            <person name="Kazmierczak K.M."/>
            <person name="Andrzejewski T.M."/>
            <person name="Davidsen T.M."/>
            <person name="Wayne K.J."/>
            <person name="Tettelin H."/>
            <person name="Glass J.I."/>
            <person name="Rusch D."/>
            <person name="Podicherti R."/>
            <person name="Tsui H.-C.T."/>
            <person name="Winkler M.E."/>
        </authorList>
    </citation>
    <scope>NUCLEOTIDE SEQUENCE</scope>
</reference>
<dbReference type="AlphaFoldDB" id="A0A382P708"/>
<sequence length="236" mass="27305">MKIFTEISHYDSSKRGFLNDILRPFLPTERLEEFGIDNGMIKLVNHIEDSDICLLPMAWNYYLNTSQINKAKELIKKAQTGSKKILISVMGDYFISLPNFDHIIGMYCSTYLSKSTDKTFPLPVIIQDPFSFLELGAIKLREFNEEPSVGFCGQSDPSIIISSIKMAKLAWQNIRFNLHLSQYYPGPIIPPTYLRKKLLDIMDKTDKVHTEFIRRDRYQGGESKKGNSFQRVKKEF</sequence>